<dbReference type="Proteomes" id="UP001497382">
    <property type="component" value="Unassembled WGS sequence"/>
</dbReference>
<reference evidence="1 2" key="1">
    <citation type="submission" date="2024-04" db="EMBL/GenBank/DDBJ databases">
        <authorList>
            <person name="Rising A."/>
            <person name="Reimegard J."/>
            <person name="Sonavane S."/>
            <person name="Akerstrom W."/>
            <person name="Nylinder S."/>
            <person name="Hedman E."/>
            <person name="Kallberg Y."/>
        </authorList>
    </citation>
    <scope>NUCLEOTIDE SEQUENCE [LARGE SCALE GENOMIC DNA]</scope>
</reference>
<dbReference type="EMBL" id="CAXIEN010000140">
    <property type="protein sequence ID" value="CAL1281067.1"/>
    <property type="molecule type" value="Genomic_DNA"/>
</dbReference>
<evidence type="ECO:0000313" key="1">
    <source>
        <dbReference type="EMBL" id="CAL1281067.1"/>
    </source>
</evidence>
<gene>
    <name evidence="1" type="ORF">LARSCL_LOCUS11349</name>
</gene>
<evidence type="ECO:0000313" key="2">
    <source>
        <dbReference type="Proteomes" id="UP001497382"/>
    </source>
</evidence>
<accession>A0AAV2AAT2</accession>
<comment type="caution">
    <text evidence="1">The sequence shown here is derived from an EMBL/GenBank/DDBJ whole genome shotgun (WGS) entry which is preliminary data.</text>
</comment>
<dbReference type="AlphaFoldDB" id="A0AAV2AAT2"/>
<sequence>MHSEHLFSKSIDTKIGYRSTIEVNARRRKFIFWTTCEGRRRFFHHSF</sequence>
<organism evidence="1 2">
    <name type="scientific">Larinioides sclopetarius</name>
    <dbReference type="NCBI Taxonomy" id="280406"/>
    <lineage>
        <taxon>Eukaryota</taxon>
        <taxon>Metazoa</taxon>
        <taxon>Ecdysozoa</taxon>
        <taxon>Arthropoda</taxon>
        <taxon>Chelicerata</taxon>
        <taxon>Arachnida</taxon>
        <taxon>Araneae</taxon>
        <taxon>Araneomorphae</taxon>
        <taxon>Entelegynae</taxon>
        <taxon>Araneoidea</taxon>
        <taxon>Araneidae</taxon>
        <taxon>Larinioides</taxon>
    </lineage>
</organism>
<protein>
    <submittedName>
        <fullName evidence="1">Uncharacterized protein</fullName>
    </submittedName>
</protein>
<name>A0AAV2AAT2_9ARAC</name>
<proteinExistence type="predicted"/>
<keyword evidence="2" id="KW-1185">Reference proteome</keyword>